<dbReference type="PANTHER" id="PTHR34584:SF1">
    <property type="entry name" value="NA(+)_H(+) ANTIPORTER SUBUNIT E1"/>
    <property type="match status" value="1"/>
</dbReference>
<comment type="subcellular location">
    <subcellularLocation>
        <location evidence="1">Cell membrane</location>
        <topology evidence="1">Multi-pass membrane protein</topology>
    </subcellularLocation>
</comment>
<keyword evidence="6 8" id="KW-1133">Transmembrane helix</keyword>
<evidence type="ECO:0000256" key="4">
    <source>
        <dbReference type="ARBA" id="ARBA00022475"/>
    </source>
</evidence>
<keyword evidence="3" id="KW-0050">Antiport</keyword>
<keyword evidence="5 8" id="KW-0812">Transmembrane</keyword>
<evidence type="ECO:0000256" key="3">
    <source>
        <dbReference type="ARBA" id="ARBA00022449"/>
    </source>
</evidence>
<feature type="transmembrane region" description="Helical" evidence="8">
    <location>
        <begin position="16"/>
        <end position="35"/>
    </location>
</feature>
<dbReference type="AlphaFoldDB" id="A0A1W2C5B1"/>
<dbReference type="Proteomes" id="UP000192790">
    <property type="component" value="Unassembled WGS sequence"/>
</dbReference>
<evidence type="ECO:0000256" key="5">
    <source>
        <dbReference type="ARBA" id="ARBA00022692"/>
    </source>
</evidence>
<dbReference type="GO" id="GO:0005886">
    <property type="term" value="C:plasma membrane"/>
    <property type="evidence" value="ECO:0007669"/>
    <property type="project" value="UniProtKB-SubCell"/>
</dbReference>
<sequence>MDRQEHQKVPRKKLSLRHFLIIFFVLLGLWFLLSGHFEANLVIYGVAACAVSAWLGAGMLATPLRGDGRSVSFGKITGLPKLIAYCVWLLIEIVKANIQVAMVVLNPKLPIDPCLVRFRMDFQNPLADFVLANSITLTPGTVTIDVRDGEYYIHCLTAAAADGVRLQENGKPCDMACRVAKLFGEEILPPCAAGEVSP</sequence>
<proteinExistence type="inferred from homology"/>
<gene>
    <name evidence="9" type="ORF">SAMN02745168_2556</name>
</gene>
<dbReference type="InterPro" id="IPR002758">
    <property type="entry name" value="Cation_antiport_E"/>
</dbReference>
<dbReference type="PANTHER" id="PTHR34584">
    <property type="entry name" value="NA(+)/H(+) ANTIPORTER SUBUNIT E1"/>
    <property type="match status" value="1"/>
</dbReference>
<evidence type="ECO:0000256" key="7">
    <source>
        <dbReference type="ARBA" id="ARBA00023136"/>
    </source>
</evidence>
<feature type="transmembrane region" description="Helical" evidence="8">
    <location>
        <begin position="41"/>
        <end position="61"/>
    </location>
</feature>
<evidence type="ECO:0000256" key="2">
    <source>
        <dbReference type="ARBA" id="ARBA00006228"/>
    </source>
</evidence>
<reference evidence="9 10" key="1">
    <citation type="submission" date="2017-04" db="EMBL/GenBank/DDBJ databases">
        <authorList>
            <person name="Afonso C.L."/>
            <person name="Miller P.J."/>
            <person name="Scott M.A."/>
            <person name="Spackman E."/>
            <person name="Goraichik I."/>
            <person name="Dimitrov K.M."/>
            <person name="Suarez D.L."/>
            <person name="Swayne D.E."/>
        </authorList>
    </citation>
    <scope>NUCLEOTIDE SEQUENCE [LARGE SCALE GENOMIC DNA]</scope>
    <source>
        <strain evidence="9 10">DSM 12816</strain>
    </source>
</reference>
<dbReference type="OrthoDB" id="9800498at2"/>
<dbReference type="GO" id="GO:0015297">
    <property type="term" value="F:antiporter activity"/>
    <property type="evidence" value="ECO:0007669"/>
    <property type="project" value="UniProtKB-KW"/>
</dbReference>
<dbReference type="STRING" id="1122930.SAMN02745168_2556"/>
<evidence type="ECO:0000256" key="6">
    <source>
        <dbReference type="ARBA" id="ARBA00022989"/>
    </source>
</evidence>
<protein>
    <submittedName>
        <fullName evidence="9">Multisubunit sodium/proton antiporter, MrpE subunit</fullName>
    </submittedName>
</protein>
<evidence type="ECO:0000313" key="9">
    <source>
        <dbReference type="EMBL" id="SMC80204.1"/>
    </source>
</evidence>
<dbReference type="Pfam" id="PF01899">
    <property type="entry name" value="MNHE"/>
    <property type="match status" value="1"/>
</dbReference>
<dbReference type="EMBL" id="FWXW01000007">
    <property type="protein sequence ID" value="SMC80204.1"/>
    <property type="molecule type" value="Genomic_DNA"/>
</dbReference>
<evidence type="ECO:0000256" key="1">
    <source>
        <dbReference type="ARBA" id="ARBA00004651"/>
    </source>
</evidence>
<keyword evidence="10" id="KW-1185">Reference proteome</keyword>
<evidence type="ECO:0000313" key="10">
    <source>
        <dbReference type="Proteomes" id="UP000192790"/>
    </source>
</evidence>
<dbReference type="RefSeq" id="WP_084235232.1">
    <property type="nucleotide sequence ID" value="NZ_FWXW01000007.1"/>
</dbReference>
<name>A0A1W2C5B1_9FIRM</name>
<keyword evidence="4" id="KW-1003">Cell membrane</keyword>
<evidence type="ECO:0000256" key="8">
    <source>
        <dbReference type="SAM" id="Phobius"/>
    </source>
</evidence>
<comment type="similarity">
    <text evidence="2">Belongs to the CPA3 antiporters (TC 2.A.63) subunit E family.</text>
</comment>
<organism evidence="9 10">
    <name type="scientific">Papillibacter cinnamivorans DSM 12816</name>
    <dbReference type="NCBI Taxonomy" id="1122930"/>
    <lineage>
        <taxon>Bacteria</taxon>
        <taxon>Bacillati</taxon>
        <taxon>Bacillota</taxon>
        <taxon>Clostridia</taxon>
        <taxon>Eubacteriales</taxon>
        <taxon>Oscillospiraceae</taxon>
        <taxon>Papillibacter</taxon>
    </lineage>
</organism>
<keyword evidence="3" id="KW-0813">Transport</keyword>
<keyword evidence="7 8" id="KW-0472">Membrane</keyword>
<dbReference type="GO" id="GO:0008324">
    <property type="term" value="F:monoatomic cation transmembrane transporter activity"/>
    <property type="evidence" value="ECO:0007669"/>
    <property type="project" value="InterPro"/>
</dbReference>
<accession>A0A1W2C5B1</accession>